<feature type="non-terminal residue" evidence="2">
    <location>
        <position position="75"/>
    </location>
</feature>
<gene>
    <name evidence="2" type="ORF">AVDCRST_MAG64-3887</name>
</gene>
<dbReference type="EMBL" id="CADCUQ010000893">
    <property type="protein sequence ID" value="CAA9436967.1"/>
    <property type="molecule type" value="Genomic_DNA"/>
</dbReference>
<evidence type="ECO:0000313" key="2">
    <source>
        <dbReference type="EMBL" id="CAA9436967.1"/>
    </source>
</evidence>
<dbReference type="AlphaFoldDB" id="A0A6J4QCQ4"/>
<name>A0A6J4QCQ4_9BACT</name>
<feature type="compositionally biased region" description="Basic residues" evidence="1">
    <location>
        <begin position="1"/>
        <end position="14"/>
    </location>
</feature>
<feature type="non-terminal residue" evidence="2">
    <location>
        <position position="1"/>
    </location>
</feature>
<feature type="region of interest" description="Disordered" evidence="1">
    <location>
        <begin position="1"/>
        <end position="75"/>
    </location>
</feature>
<sequence length="75" mass="8324">DENRRSHLRVRRASTGRADHRAARAPAVDRDHSGRDAGRAPAGPGRRHHAGRGRPRDDGDHRRGVRQGGPERLEV</sequence>
<evidence type="ECO:0000256" key="1">
    <source>
        <dbReference type="SAM" id="MobiDB-lite"/>
    </source>
</evidence>
<accession>A0A6J4QCQ4</accession>
<organism evidence="2">
    <name type="scientific">uncultured Phycisphaerae bacterium</name>
    <dbReference type="NCBI Taxonomy" id="904963"/>
    <lineage>
        <taxon>Bacteria</taxon>
        <taxon>Pseudomonadati</taxon>
        <taxon>Planctomycetota</taxon>
        <taxon>Phycisphaerae</taxon>
        <taxon>environmental samples</taxon>
    </lineage>
</organism>
<reference evidence="2" key="1">
    <citation type="submission" date="2020-02" db="EMBL/GenBank/DDBJ databases">
        <authorList>
            <person name="Meier V. D."/>
        </authorList>
    </citation>
    <scope>NUCLEOTIDE SEQUENCE</scope>
    <source>
        <strain evidence="2">AVDCRST_MAG64</strain>
    </source>
</reference>
<protein>
    <submittedName>
        <fullName evidence="2">Uncharacterized protein</fullName>
    </submittedName>
</protein>
<feature type="compositionally biased region" description="Basic and acidic residues" evidence="1">
    <location>
        <begin position="17"/>
        <end position="38"/>
    </location>
</feature>
<proteinExistence type="predicted"/>